<evidence type="ECO:0000256" key="1">
    <source>
        <dbReference type="ARBA" id="ARBA00004414"/>
    </source>
</evidence>
<dbReference type="CDD" id="cd03158">
    <property type="entry name" value="penumbra_like_LEL"/>
    <property type="match status" value="1"/>
</dbReference>
<evidence type="ECO:0000256" key="7">
    <source>
        <dbReference type="ARBA" id="ARBA00022989"/>
    </source>
</evidence>
<keyword evidence="9" id="KW-1015">Disulfide bond</keyword>
<comment type="subcellular location">
    <subcellularLocation>
        <location evidence="2">Cell membrane</location>
        <topology evidence="2">Multi-pass membrane protein</topology>
    </subcellularLocation>
    <subcellularLocation>
        <location evidence="1">Late endosome membrane</location>
    </subcellularLocation>
</comment>
<dbReference type="PANTHER" id="PTHR19282:SF159">
    <property type="entry name" value="TETRASPANIN-15"/>
    <property type="match status" value="1"/>
</dbReference>
<evidence type="ECO:0000256" key="9">
    <source>
        <dbReference type="ARBA" id="ARBA00023157"/>
    </source>
</evidence>
<keyword evidence="10" id="KW-0325">Glycoprotein</keyword>
<evidence type="ECO:0000313" key="16">
    <source>
        <dbReference type="Proteomes" id="UP000265180"/>
    </source>
</evidence>
<reference evidence="15 16" key="2">
    <citation type="submission" date="2017-04" db="EMBL/GenBank/DDBJ databases">
        <title>CpG methylation of centromeres and impact of large insertions on vertebrate speciation.</title>
        <authorList>
            <person name="Ichikawa K."/>
            <person name="Yoshimura J."/>
            <person name="Morishita S."/>
        </authorList>
    </citation>
    <scope>NUCLEOTIDE SEQUENCE</scope>
    <source>
        <strain evidence="15 16">HNI</strain>
    </source>
</reference>
<feature type="transmembrane region" description="Helical" evidence="14">
    <location>
        <begin position="16"/>
        <end position="45"/>
    </location>
</feature>
<evidence type="ECO:0000256" key="12">
    <source>
        <dbReference type="ARBA" id="ARBA00065909"/>
    </source>
</evidence>
<proteinExistence type="inferred from homology"/>
<dbReference type="GO" id="GO:0019899">
    <property type="term" value="F:enzyme binding"/>
    <property type="evidence" value="ECO:0007669"/>
    <property type="project" value="UniProtKB-ARBA"/>
</dbReference>
<keyword evidence="5 14" id="KW-0812">Transmembrane</keyword>
<keyword evidence="8 14" id="KW-0472">Membrane</keyword>
<dbReference type="Gene3D" id="1.10.1450.10">
    <property type="entry name" value="Tetraspanin"/>
    <property type="match status" value="1"/>
</dbReference>
<dbReference type="FunFam" id="1.10.1450.10:FF:000011">
    <property type="entry name" value="Tetraspanin"/>
    <property type="match status" value="1"/>
</dbReference>
<feature type="transmembrane region" description="Helical" evidence="14">
    <location>
        <begin position="95"/>
        <end position="116"/>
    </location>
</feature>
<evidence type="ECO:0000256" key="8">
    <source>
        <dbReference type="ARBA" id="ARBA00023136"/>
    </source>
</evidence>
<dbReference type="GO" id="GO:0005886">
    <property type="term" value="C:plasma membrane"/>
    <property type="evidence" value="ECO:0007669"/>
    <property type="project" value="UniProtKB-SubCell"/>
</dbReference>
<dbReference type="Ensembl" id="ENSORLT00020010090.1">
    <property type="protein sequence ID" value="ENSORLP00020003159.1"/>
    <property type="gene ID" value="ENSORLG00020003931.1"/>
</dbReference>
<comment type="similarity">
    <text evidence="3">Belongs to the tetraspanin (TM4SF) family.</text>
</comment>
<evidence type="ECO:0000256" key="10">
    <source>
        <dbReference type="ARBA" id="ARBA00023180"/>
    </source>
</evidence>
<evidence type="ECO:0000313" key="15">
    <source>
        <dbReference type="Ensembl" id="ENSORLP00020003159.1"/>
    </source>
</evidence>
<evidence type="ECO:0000256" key="6">
    <source>
        <dbReference type="ARBA" id="ARBA00022753"/>
    </source>
</evidence>
<evidence type="ECO:0000256" key="5">
    <source>
        <dbReference type="ARBA" id="ARBA00022692"/>
    </source>
</evidence>
<feature type="transmembrane region" description="Helical" evidence="14">
    <location>
        <begin position="57"/>
        <end position="83"/>
    </location>
</feature>
<evidence type="ECO:0000256" key="11">
    <source>
        <dbReference type="ARBA" id="ARBA00056423"/>
    </source>
</evidence>
<evidence type="ECO:0000256" key="14">
    <source>
        <dbReference type="SAM" id="Phobius"/>
    </source>
</evidence>
<dbReference type="GO" id="GO:0051604">
    <property type="term" value="P:protein maturation"/>
    <property type="evidence" value="ECO:0007669"/>
    <property type="project" value="UniProtKB-ARBA"/>
</dbReference>
<dbReference type="AlphaFoldDB" id="A0A3P9K4P2"/>
<dbReference type="GO" id="GO:0031902">
    <property type="term" value="C:late endosome membrane"/>
    <property type="evidence" value="ECO:0007669"/>
    <property type="project" value="UniProtKB-SubCell"/>
</dbReference>
<keyword evidence="6" id="KW-0967">Endosome</keyword>
<accession>A0A3P9K4P2</accession>
<sequence length="377" mass="42299">MCGNSGNGSNNTNDTWYYVIKFALFTYCFFWLTIASALLAIGIYAEVERQRYKSLHGAFLAPSIILILQGLVMFVVSLIGAIGSLRDNRALLKTFMYTLAVCLVVQLLGGIVVLVLRTQTTEVFSKVARKGMKNYYDDLDFKNIMDYVQKKFRCCGAQDFKDWKVNMYHNCSAPGPLACGVPHTCCFTSKPGEVVNTFCGYKALEKEHPETIYVVGCTDAFLSWVKDNFVLAGGFLLGILVPQIFGIVCSWLYIPKTRDFEYSGDRDPKGPHPLQSPARPYLTHYSLPTGQNASALHLSLAHLEKAGTHGPGCLLTSADCFIQPCCSYRLPLHICLQSHHWVYKRNSCLIPDNNSLPYREEMKRVEAWCINTANPNY</sequence>
<reference evidence="15" key="3">
    <citation type="submission" date="2025-08" db="UniProtKB">
        <authorList>
            <consortium name="Ensembl"/>
        </authorList>
    </citation>
    <scope>IDENTIFICATION</scope>
    <source>
        <strain evidence="15">HNI</strain>
    </source>
</reference>
<dbReference type="InterPro" id="IPR008952">
    <property type="entry name" value="Tetraspanin_EC2_sf"/>
</dbReference>
<organism evidence="15 16">
    <name type="scientific">Oryzias latipes</name>
    <name type="common">Japanese rice fish</name>
    <name type="synonym">Japanese killifish</name>
    <dbReference type="NCBI Taxonomy" id="8090"/>
    <lineage>
        <taxon>Eukaryota</taxon>
        <taxon>Metazoa</taxon>
        <taxon>Chordata</taxon>
        <taxon>Craniata</taxon>
        <taxon>Vertebrata</taxon>
        <taxon>Euteleostomi</taxon>
        <taxon>Actinopterygii</taxon>
        <taxon>Neopterygii</taxon>
        <taxon>Teleostei</taxon>
        <taxon>Neoteleostei</taxon>
        <taxon>Acanthomorphata</taxon>
        <taxon>Ovalentaria</taxon>
        <taxon>Atherinomorphae</taxon>
        <taxon>Beloniformes</taxon>
        <taxon>Adrianichthyidae</taxon>
        <taxon>Oryziinae</taxon>
        <taxon>Oryzias</taxon>
    </lineage>
</organism>
<reference evidence="15" key="4">
    <citation type="submission" date="2025-09" db="UniProtKB">
        <authorList>
            <consortium name="Ensembl"/>
        </authorList>
    </citation>
    <scope>IDENTIFICATION</scope>
    <source>
        <strain evidence="15">HNI</strain>
    </source>
</reference>
<reference key="1">
    <citation type="journal article" date="2007" name="Nature">
        <title>The medaka draft genome and insights into vertebrate genome evolution.</title>
        <authorList>
            <person name="Kasahara M."/>
            <person name="Naruse K."/>
            <person name="Sasaki S."/>
            <person name="Nakatani Y."/>
            <person name="Qu W."/>
            <person name="Ahsan B."/>
            <person name="Yamada T."/>
            <person name="Nagayasu Y."/>
            <person name="Doi K."/>
            <person name="Kasai Y."/>
            <person name="Jindo T."/>
            <person name="Kobayashi D."/>
            <person name="Shimada A."/>
            <person name="Toyoda A."/>
            <person name="Kuroki Y."/>
            <person name="Fujiyama A."/>
            <person name="Sasaki T."/>
            <person name="Shimizu A."/>
            <person name="Asakawa S."/>
            <person name="Shimizu N."/>
            <person name="Hashimoto S."/>
            <person name="Yang J."/>
            <person name="Lee Y."/>
            <person name="Matsushima K."/>
            <person name="Sugano S."/>
            <person name="Sakaizumi M."/>
            <person name="Narita T."/>
            <person name="Ohishi K."/>
            <person name="Haga S."/>
            <person name="Ohta F."/>
            <person name="Nomoto H."/>
            <person name="Nogata K."/>
            <person name="Morishita T."/>
            <person name="Endo T."/>
            <person name="Shin-I T."/>
            <person name="Takeda H."/>
            <person name="Morishita S."/>
            <person name="Kohara Y."/>
        </authorList>
    </citation>
    <scope>NUCLEOTIDE SEQUENCE [LARGE SCALE GENOMIC DNA]</scope>
    <source>
        <strain>Hd-rR</strain>
    </source>
</reference>
<dbReference type="PRINTS" id="PR00259">
    <property type="entry name" value="TMFOUR"/>
</dbReference>
<dbReference type="Proteomes" id="UP000265180">
    <property type="component" value="Chromosome 3"/>
</dbReference>
<evidence type="ECO:0000256" key="2">
    <source>
        <dbReference type="ARBA" id="ARBA00004651"/>
    </source>
</evidence>
<evidence type="ECO:0000256" key="13">
    <source>
        <dbReference type="ARBA" id="ARBA00073329"/>
    </source>
</evidence>
<comment type="function">
    <text evidence="11">Part of TspanC8 subgroup, composed of 6 members that interact with the transmembrane metalloprotease ADAM10. This interaction is required for ADAM10 exit from the endoplasmic reticulum and for enzymatic maturation and trafficking to the cell surface as well as substrate specificity. Different TspanC8/ADAM10 complexes have distinct substrates. Promotes ADAM10-mediated cleavage of CDH2. Negatively regulates ligand-induced Notch activity probably by regulating ADAM10 activity.</text>
</comment>
<evidence type="ECO:0000256" key="4">
    <source>
        <dbReference type="ARBA" id="ARBA00022475"/>
    </source>
</evidence>
<keyword evidence="4" id="KW-1003">Cell membrane</keyword>
<feature type="transmembrane region" description="Helical" evidence="14">
    <location>
        <begin position="229"/>
        <end position="254"/>
    </location>
</feature>
<keyword evidence="7 14" id="KW-1133">Transmembrane helix</keyword>
<dbReference type="InterPro" id="IPR018499">
    <property type="entry name" value="Tetraspanin/Peripherin"/>
</dbReference>
<dbReference type="Pfam" id="PF00335">
    <property type="entry name" value="Tetraspanin"/>
    <property type="match status" value="1"/>
</dbReference>
<name>A0A3P9K4P2_ORYLA</name>
<comment type="subunit">
    <text evidence="12">Interacts with ADAM10; the interaction influences ADAM10 substrate specificity, endocytosis and turnover.</text>
</comment>
<protein>
    <recommendedName>
        <fullName evidence="13">Tetraspanin-15</fullName>
    </recommendedName>
</protein>
<evidence type="ECO:0000256" key="3">
    <source>
        <dbReference type="ARBA" id="ARBA00006840"/>
    </source>
</evidence>
<dbReference type="SUPFAM" id="SSF48652">
    <property type="entry name" value="Tetraspanin"/>
    <property type="match status" value="1"/>
</dbReference>
<dbReference type="PANTHER" id="PTHR19282">
    <property type="entry name" value="TETRASPANIN"/>
    <property type="match status" value="1"/>
</dbReference>